<keyword evidence="10 12" id="KW-0238">DNA-binding</keyword>
<dbReference type="InterPro" id="IPR013759">
    <property type="entry name" value="Topo_IIA_B_C"/>
</dbReference>
<evidence type="ECO:0000259" key="14">
    <source>
        <dbReference type="PROSITE" id="PS52040"/>
    </source>
</evidence>
<dbReference type="Pfam" id="PF16898">
    <property type="entry name" value="TOPRIM_C"/>
    <property type="match status" value="1"/>
</dbReference>
<dbReference type="PRINTS" id="PR00418">
    <property type="entry name" value="TPI2FAMILY"/>
</dbReference>
<dbReference type="SUPFAM" id="SSF54211">
    <property type="entry name" value="Ribosomal protein S5 domain 2-like"/>
    <property type="match status" value="1"/>
</dbReference>
<evidence type="ECO:0000256" key="2">
    <source>
        <dbReference type="ARBA" id="ARBA00001913"/>
    </source>
</evidence>
<dbReference type="OrthoDB" id="276498at2759"/>
<dbReference type="Gene3D" id="3.30.565.10">
    <property type="entry name" value="Histidine kinase-like ATPase, C-terminal domain"/>
    <property type="match status" value="2"/>
</dbReference>
<keyword evidence="8" id="KW-0460">Magnesium</keyword>
<gene>
    <name evidence="15" type="ORF">CTI12_AA118210</name>
</gene>
<comment type="subunit">
    <text evidence="13">Homodimer.</text>
</comment>
<dbReference type="GO" id="GO:0046872">
    <property type="term" value="F:metal ion binding"/>
    <property type="evidence" value="ECO:0007669"/>
    <property type="project" value="UniProtKB-KW"/>
</dbReference>
<evidence type="ECO:0000256" key="9">
    <source>
        <dbReference type="ARBA" id="ARBA00023029"/>
    </source>
</evidence>
<dbReference type="Pfam" id="PF00521">
    <property type="entry name" value="DNA_topoisoIV"/>
    <property type="match status" value="2"/>
</dbReference>
<keyword evidence="7 13" id="KW-0067">ATP-binding</keyword>
<dbReference type="CDD" id="cd03481">
    <property type="entry name" value="TopoIIA_Trans_ScTopoIIA"/>
    <property type="match status" value="1"/>
</dbReference>
<dbReference type="InterPro" id="IPR002205">
    <property type="entry name" value="Topo_IIA_dom_A"/>
</dbReference>
<dbReference type="InterPro" id="IPR014721">
    <property type="entry name" value="Ribsml_uS5_D2-typ_fold_subgr"/>
</dbReference>
<comment type="cofactor">
    <cofactor evidence="3">
        <name>Mg(2+)</name>
        <dbReference type="ChEBI" id="CHEBI:18420"/>
    </cofactor>
</comment>
<dbReference type="SUPFAM" id="SSF55874">
    <property type="entry name" value="ATPase domain of HSP90 chaperone/DNA topoisomerase II/histidine kinase"/>
    <property type="match status" value="1"/>
</dbReference>
<evidence type="ECO:0000313" key="15">
    <source>
        <dbReference type="EMBL" id="PWA88766.1"/>
    </source>
</evidence>
<evidence type="ECO:0000256" key="7">
    <source>
        <dbReference type="ARBA" id="ARBA00022840"/>
    </source>
</evidence>
<dbReference type="Gene3D" id="3.90.199.10">
    <property type="entry name" value="Topoisomerase II, domain 5"/>
    <property type="match status" value="2"/>
</dbReference>
<dbReference type="InterPro" id="IPR001241">
    <property type="entry name" value="Topo_IIA"/>
</dbReference>
<dbReference type="FunFam" id="3.40.50.670:FF:000001">
    <property type="entry name" value="DNA topoisomerase 2"/>
    <property type="match status" value="1"/>
</dbReference>
<organism evidence="15 16">
    <name type="scientific">Artemisia annua</name>
    <name type="common">Sweet wormwood</name>
    <dbReference type="NCBI Taxonomy" id="35608"/>
    <lineage>
        <taxon>Eukaryota</taxon>
        <taxon>Viridiplantae</taxon>
        <taxon>Streptophyta</taxon>
        <taxon>Embryophyta</taxon>
        <taxon>Tracheophyta</taxon>
        <taxon>Spermatophyta</taxon>
        <taxon>Magnoliopsida</taxon>
        <taxon>eudicotyledons</taxon>
        <taxon>Gunneridae</taxon>
        <taxon>Pentapetalae</taxon>
        <taxon>asterids</taxon>
        <taxon>campanulids</taxon>
        <taxon>Asterales</taxon>
        <taxon>Asteraceae</taxon>
        <taxon>Asteroideae</taxon>
        <taxon>Anthemideae</taxon>
        <taxon>Artemisiinae</taxon>
        <taxon>Artemisia</taxon>
    </lineage>
</organism>
<dbReference type="InterPro" id="IPR001154">
    <property type="entry name" value="TopoII_euk"/>
</dbReference>
<evidence type="ECO:0000256" key="13">
    <source>
        <dbReference type="RuleBase" id="RU362094"/>
    </source>
</evidence>
<dbReference type="Pfam" id="PF00204">
    <property type="entry name" value="DNA_gyraseB"/>
    <property type="match status" value="1"/>
</dbReference>
<name>A0A2U1PSM5_ARTAN</name>
<dbReference type="Gene3D" id="3.30.1490.30">
    <property type="match status" value="1"/>
</dbReference>
<dbReference type="InterPro" id="IPR013758">
    <property type="entry name" value="Topo_IIA_A/C_ab"/>
</dbReference>
<comment type="caution">
    <text evidence="15">The sequence shown here is derived from an EMBL/GenBank/DDBJ whole genome shotgun (WGS) entry which is preliminary data.</text>
</comment>
<dbReference type="STRING" id="35608.A0A2U1PSM5"/>
<proteinExistence type="inferred from homology"/>
<dbReference type="Proteomes" id="UP000245207">
    <property type="component" value="Unassembled WGS sequence"/>
</dbReference>
<dbReference type="GO" id="GO:0005634">
    <property type="term" value="C:nucleus"/>
    <property type="evidence" value="ECO:0007669"/>
    <property type="project" value="TreeGrafter"/>
</dbReference>
<keyword evidence="6 13" id="KW-0547">Nucleotide-binding</keyword>
<dbReference type="GO" id="GO:0003677">
    <property type="term" value="F:DNA binding"/>
    <property type="evidence" value="ECO:0007669"/>
    <property type="project" value="UniProtKB-UniRule"/>
</dbReference>
<dbReference type="InterPro" id="IPR031660">
    <property type="entry name" value="TOPRIM_C"/>
</dbReference>
<dbReference type="Gene3D" id="3.30.230.10">
    <property type="match status" value="1"/>
</dbReference>
<keyword evidence="9 13" id="KW-0799">Topoisomerase</keyword>
<comment type="cofactor">
    <cofactor evidence="2">
        <name>Ca(2+)</name>
        <dbReference type="ChEBI" id="CHEBI:29108"/>
    </cofactor>
</comment>
<dbReference type="InterPro" id="IPR013506">
    <property type="entry name" value="Topo_IIA_bsu_dom2"/>
</dbReference>
<evidence type="ECO:0000256" key="8">
    <source>
        <dbReference type="ARBA" id="ARBA00022842"/>
    </source>
</evidence>
<comment type="catalytic activity">
    <reaction evidence="1 13">
        <text>ATP-dependent breakage, passage and rejoining of double-stranded DNA.</text>
        <dbReference type="EC" id="5.6.2.2"/>
    </reaction>
</comment>
<dbReference type="GO" id="GO:0000712">
    <property type="term" value="P:resolution of meiotic recombination intermediates"/>
    <property type="evidence" value="ECO:0007669"/>
    <property type="project" value="TreeGrafter"/>
</dbReference>
<feature type="domain" description="Topo IIA-type catalytic" evidence="14">
    <location>
        <begin position="612"/>
        <end position="1052"/>
    </location>
</feature>
<dbReference type="InterPro" id="IPR013757">
    <property type="entry name" value="Topo_IIA_A_a_sf"/>
</dbReference>
<dbReference type="GO" id="GO:0003918">
    <property type="term" value="F:DNA topoisomerase type II (double strand cut, ATP-hydrolyzing) activity"/>
    <property type="evidence" value="ECO:0007669"/>
    <property type="project" value="UniProtKB-UniRule"/>
</dbReference>
<evidence type="ECO:0000256" key="10">
    <source>
        <dbReference type="ARBA" id="ARBA00023125"/>
    </source>
</evidence>
<dbReference type="Gene3D" id="1.10.268.10">
    <property type="entry name" value="Topoisomerase, domain 3"/>
    <property type="match status" value="1"/>
</dbReference>
<evidence type="ECO:0000256" key="4">
    <source>
        <dbReference type="ARBA" id="ARBA00011080"/>
    </source>
</evidence>
<dbReference type="EC" id="5.6.2.2" evidence="13"/>
<dbReference type="Gene3D" id="3.40.50.670">
    <property type="match status" value="1"/>
</dbReference>
<dbReference type="GO" id="GO:0006265">
    <property type="term" value="P:DNA topological change"/>
    <property type="evidence" value="ECO:0007669"/>
    <property type="project" value="UniProtKB-UniRule"/>
</dbReference>
<comment type="function">
    <text evidence="13">Control of topological states of DNA by transient breakage and subsequent rejoining of DNA strands. Topoisomerase II makes double-strand breaks.</text>
</comment>
<dbReference type="InterPro" id="IPR050634">
    <property type="entry name" value="DNA_Topoisomerase_II"/>
</dbReference>
<dbReference type="SUPFAM" id="SSF56719">
    <property type="entry name" value="Type II DNA topoisomerase"/>
    <property type="match status" value="2"/>
</dbReference>
<dbReference type="EMBL" id="PKPP01000781">
    <property type="protein sequence ID" value="PWA88766.1"/>
    <property type="molecule type" value="Genomic_DNA"/>
</dbReference>
<comment type="similarity">
    <text evidence="4 13">Belongs to the type II topoisomerase family.</text>
</comment>
<protein>
    <recommendedName>
        <fullName evidence="13">DNA topoisomerase 2</fullName>
        <ecNumber evidence="13">5.6.2.2</ecNumber>
    </recommendedName>
</protein>
<sequence length="1052" mass="121078">MATSLQSTTAQNDSSVERHQKTQWIWKNEEMIKKTITFIPGLYRMFDEVLVTAAGNKQEDCCVKVIKVGIDVSNSMISVWYNGILSYDYGHWYDEENNMFSTEFTIKIADGGRIHERVFTNNMKTYHETIEECKSSEKWTMFSFKPDLAKYGMECLEDDTVSLMKRRVVDLAGCLANRGEVELDGTRLPIKTFEDYVKLYPGTSKRIYEKVNEKWDICVCLSDGQFEQVSFLNYTATLNGGSHVDYITSQITRHLQKIVVFEPNNIKSYLWVFVNALIDNPAFDSQTEENLTTTDKGIFGCELTHEFLKRIAIPYLGKRLVLHADNLDNQKEKLKKIDRIKTWKLGIPILEDAKMAATDKSRECTLILTQGDSAKAFAMSGLSVVGQDYYGVFPLKGELLNVREATHQKLRENTEIRKIKKILGLQDGKVYKNVEELRYGHLMVMADKDHDGTLIKGLLIYILQTYWPSLLKVPHFLRSFITPVLMVSNYKKATDVEWFYTMDEYVNWKKNMGKKAKKYKIKYFKGLKTTKYEGAEYFGFGHHIQEFVGFDNEDHDAIELAFSKMKIEARMKWLQAPQAGTCTDSKEKSIRYCDFINKEFKQCLVADLRRSIPSMVDGLRCGQRKILFCAFKKPIIQEIQVAQFSHYVSEHSAYHHDEHSAYHHDELSAYHHDEASLVGTIIGMAQNYVGSNNINLLQPIGQFGTRHMGGKDHADGRCTYTRLSPITRYLFPKDDELILHYLNDDVGNLWEQVRSRGIPLLFMPSIPMVLVNGSELTGIGWSSFIPNYNPRDIIANLKRLLRGEAMVAMDPWYKGFKGDITVPASKDTGYTTIGKMQEIEDGIRITELPVGRWTREYKEFLKAARYGKDRERIELLNGNPMLFLQAYTAHKDKTIVDFKISMSEDQMNTAKKEGISKKFKLTTTLSTANMYLFDVGGAIKKYDTPEQIHILSVYTVLQDFFPLRLDFYEKRRIALLDELKKAILQLENKMKFIGEFLEGSNATLNREDNMIYADLKAKGYTYLPKETEPTIAGREEYGYLLSVNLLMLCNAL</sequence>
<dbReference type="PROSITE" id="PS52040">
    <property type="entry name" value="TOPO_IIA"/>
    <property type="match status" value="1"/>
</dbReference>
<evidence type="ECO:0000256" key="1">
    <source>
        <dbReference type="ARBA" id="ARBA00000185"/>
    </source>
</evidence>
<dbReference type="InterPro" id="IPR020568">
    <property type="entry name" value="Ribosomal_Su5_D2-typ_SF"/>
</dbReference>
<dbReference type="PRINTS" id="PR01158">
    <property type="entry name" value="TOPISMRASEII"/>
</dbReference>
<evidence type="ECO:0000256" key="5">
    <source>
        <dbReference type="ARBA" id="ARBA00022723"/>
    </source>
</evidence>
<reference evidence="15 16" key="1">
    <citation type="journal article" date="2018" name="Mol. Plant">
        <title>The genome of Artemisia annua provides insight into the evolution of Asteraceae family and artemisinin biosynthesis.</title>
        <authorList>
            <person name="Shen Q."/>
            <person name="Zhang L."/>
            <person name="Liao Z."/>
            <person name="Wang S."/>
            <person name="Yan T."/>
            <person name="Shi P."/>
            <person name="Liu M."/>
            <person name="Fu X."/>
            <person name="Pan Q."/>
            <person name="Wang Y."/>
            <person name="Lv Z."/>
            <person name="Lu X."/>
            <person name="Zhang F."/>
            <person name="Jiang W."/>
            <person name="Ma Y."/>
            <person name="Chen M."/>
            <person name="Hao X."/>
            <person name="Li L."/>
            <person name="Tang Y."/>
            <person name="Lv G."/>
            <person name="Zhou Y."/>
            <person name="Sun X."/>
            <person name="Brodelius P.E."/>
            <person name="Rose J.K.C."/>
            <person name="Tang K."/>
        </authorList>
    </citation>
    <scope>NUCLEOTIDE SEQUENCE [LARGE SCALE GENOMIC DNA]</scope>
    <source>
        <strain evidence="16">cv. Huhao1</strain>
        <tissue evidence="15">Leaf</tissue>
    </source>
</reference>
<dbReference type="Gene3D" id="3.30.1360.40">
    <property type="match status" value="1"/>
</dbReference>
<keyword evidence="11 13" id="KW-0413">Isomerase</keyword>
<dbReference type="GO" id="GO:0005524">
    <property type="term" value="F:ATP binding"/>
    <property type="evidence" value="ECO:0007669"/>
    <property type="project" value="UniProtKB-UniRule"/>
</dbReference>
<dbReference type="SMART" id="SM00434">
    <property type="entry name" value="TOP4c"/>
    <property type="match status" value="1"/>
</dbReference>
<dbReference type="GO" id="GO:0000819">
    <property type="term" value="P:sister chromatid segregation"/>
    <property type="evidence" value="ECO:0007669"/>
    <property type="project" value="TreeGrafter"/>
</dbReference>
<dbReference type="SMART" id="SM00433">
    <property type="entry name" value="TOP2c"/>
    <property type="match status" value="1"/>
</dbReference>
<dbReference type="AlphaFoldDB" id="A0A2U1PSM5"/>
<evidence type="ECO:0000313" key="16">
    <source>
        <dbReference type="Proteomes" id="UP000245207"/>
    </source>
</evidence>
<dbReference type="InterPro" id="IPR013760">
    <property type="entry name" value="Topo_IIA-like_dom_sf"/>
</dbReference>
<evidence type="ECO:0000256" key="6">
    <source>
        <dbReference type="ARBA" id="ARBA00022741"/>
    </source>
</evidence>
<dbReference type="InterPro" id="IPR036890">
    <property type="entry name" value="HATPase_C_sf"/>
</dbReference>
<keyword evidence="16" id="KW-1185">Reference proteome</keyword>
<keyword evidence="5" id="KW-0479">Metal-binding</keyword>
<comment type="caution">
    <text evidence="12">Lacks conserved residue(s) required for the propagation of feature annotation.</text>
</comment>
<dbReference type="PANTHER" id="PTHR10169:SF38">
    <property type="entry name" value="DNA TOPOISOMERASE 2"/>
    <property type="match status" value="1"/>
</dbReference>
<evidence type="ECO:0000256" key="11">
    <source>
        <dbReference type="ARBA" id="ARBA00023235"/>
    </source>
</evidence>
<evidence type="ECO:0000256" key="12">
    <source>
        <dbReference type="PROSITE-ProRule" id="PRU01384"/>
    </source>
</evidence>
<dbReference type="PANTHER" id="PTHR10169">
    <property type="entry name" value="DNA TOPOISOMERASE/GYRASE"/>
    <property type="match status" value="1"/>
</dbReference>
<accession>A0A2U1PSM5</accession>
<evidence type="ECO:0000256" key="3">
    <source>
        <dbReference type="ARBA" id="ARBA00001946"/>
    </source>
</evidence>